<comment type="caution">
    <text evidence="1">The sequence shown here is derived from an EMBL/GenBank/DDBJ whole genome shotgun (WGS) entry which is preliminary data.</text>
</comment>
<keyword evidence="2" id="KW-1185">Reference proteome</keyword>
<organism evidence="1 2">
    <name type="scientific">Parendozoicomonas callyspongiae</name>
    <dbReference type="NCBI Taxonomy" id="2942213"/>
    <lineage>
        <taxon>Bacteria</taxon>
        <taxon>Pseudomonadati</taxon>
        <taxon>Pseudomonadota</taxon>
        <taxon>Gammaproteobacteria</taxon>
        <taxon>Oceanospirillales</taxon>
        <taxon>Endozoicomonadaceae</taxon>
        <taxon>Parendozoicomonas</taxon>
    </lineage>
</organism>
<sequence length="209" mass="23750">MIKFNSIKNETIGNFTVATNNTTISVTVKFGDYKVEARAAKPATPTAQEQKEQKEKTLAKYRVTGLDRFKYFWKLLGKESIKTAFKKARTMNKETKMQLRLERLNDDYVDIDQAYTIRLANYNQVINPSLTRIVALSPLVMGDMIKQLSATIPTVKNLADQLNMRAYLGALDTQQKIWESNKELIDEVHSICQVLGIDPPENKLAEMSA</sequence>
<proteinExistence type="predicted"/>
<gene>
    <name evidence="1" type="ORF">M3P05_06725</name>
</gene>
<dbReference type="Proteomes" id="UP001203338">
    <property type="component" value="Unassembled WGS sequence"/>
</dbReference>
<evidence type="ECO:0000313" key="1">
    <source>
        <dbReference type="EMBL" id="MCL6269634.1"/>
    </source>
</evidence>
<name>A0ABT0PE38_9GAMM</name>
<dbReference type="EMBL" id="JAMFLX010000007">
    <property type="protein sequence ID" value="MCL6269634.1"/>
    <property type="molecule type" value="Genomic_DNA"/>
</dbReference>
<dbReference type="RefSeq" id="WP_249698695.1">
    <property type="nucleotide sequence ID" value="NZ_JAMFLX010000007.1"/>
</dbReference>
<protein>
    <submittedName>
        <fullName evidence="1">Uncharacterized protein</fullName>
    </submittedName>
</protein>
<reference evidence="1 2" key="1">
    <citation type="submission" date="2022-05" db="EMBL/GenBank/DDBJ databases">
        <authorList>
            <person name="Park J.-S."/>
        </authorList>
    </citation>
    <scope>NUCLEOTIDE SEQUENCE [LARGE SCALE GENOMIC DNA]</scope>
    <source>
        <strain evidence="1 2">2012CJ34-2</strain>
    </source>
</reference>
<accession>A0ABT0PE38</accession>
<evidence type="ECO:0000313" key="2">
    <source>
        <dbReference type="Proteomes" id="UP001203338"/>
    </source>
</evidence>